<dbReference type="Gene3D" id="3.30.710.10">
    <property type="entry name" value="Potassium Channel Kv1.1, Chain A"/>
    <property type="match status" value="1"/>
</dbReference>
<dbReference type="AlphaFoldDB" id="A0A7M5VH89"/>
<keyword evidence="1" id="KW-0880">Kelch repeat</keyword>
<dbReference type="Pfam" id="PF07707">
    <property type="entry name" value="BACK"/>
    <property type="match status" value="1"/>
</dbReference>
<dbReference type="PANTHER" id="PTHR24412:SF480">
    <property type="entry name" value="KELCH-LIKE PROTEIN 8"/>
    <property type="match status" value="1"/>
</dbReference>
<dbReference type="EnsemblMetazoa" id="CLYHEMT011835.1">
    <property type="protein sequence ID" value="CLYHEMP011835.1"/>
    <property type="gene ID" value="CLYHEMG011835"/>
</dbReference>
<name>A0A7M5VH89_9CNID</name>
<dbReference type="InterPro" id="IPR006652">
    <property type="entry name" value="Kelch_1"/>
</dbReference>
<dbReference type="Gene3D" id="1.25.40.420">
    <property type="match status" value="1"/>
</dbReference>
<feature type="domain" description="BTB" evidence="3">
    <location>
        <begin position="25"/>
        <end position="92"/>
    </location>
</feature>
<dbReference type="PRINTS" id="PR00501">
    <property type="entry name" value="KELCHREPEAT"/>
</dbReference>
<dbReference type="InterPro" id="IPR011333">
    <property type="entry name" value="SKP1/BTB/POZ_sf"/>
</dbReference>
<dbReference type="OrthoDB" id="45365at2759"/>
<reference evidence="4" key="1">
    <citation type="submission" date="2021-01" db="UniProtKB">
        <authorList>
            <consortium name="EnsemblMetazoa"/>
        </authorList>
    </citation>
    <scope>IDENTIFICATION</scope>
</reference>
<dbReference type="InterPro" id="IPR017096">
    <property type="entry name" value="BTB-kelch_protein"/>
</dbReference>
<dbReference type="RefSeq" id="XP_066922512.1">
    <property type="nucleotide sequence ID" value="XM_067066411.1"/>
</dbReference>
<dbReference type="InterPro" id="IPR015915">
    <property type="entry name" value="Kelch-typ_b-propeller"/>
</dbReference>
<dbReference type="SMART" id="SM00875">
    <property type="entry name" value="BACK"/>
    <property type="match status" value="1"/>
</dbReference>
<dbReference type="GeneID" id="136809856"/>
<organism evidence="4 5">
    <name type="scientific">Clytia hemisphaerica</name>
    <dbReference type="NCBI Taxonomy" id="252671"/>
    <lineage>
        <taxon>Eukaryota</taxon>
        <taxon>Metazoa</taxon>
        <taxon>Cnidaria</taxon>
        <taxon>Hydrozoa</taxon>
        <taxon>Hydroidolina</taxon>
        <taxon>Leptothecata</taxon>
        <taxon>Obeliida</taxon>
        <taxon>Clytiidae</taxon>
        <taxon>Clytia</taxon>
    </lineage>
</organism>
<dbReference type="Proteomes" id="UP000594262">
    <property type="component" value="Unplaced"/>
</dbReference>
<evidence type="ECO:0000256" key="2">
    <source>
        <dbReference type="ARBA" id="ARBA00022737"/>
    </source>
</evidence>
<dbReference type="Pfam" id="PF01344">
    <property type="entry name" value="Kelch_1"/>
    <property type="match status" value="2"/>
</dbReference>
<evidence type="ECO:0000256" key="1">
    <source>
        <dbReference type="ARBA" id="ARBA00022441"/>
    </source>
</evidence>
<protein>
    <recommendedName>
        <fullName evidence="3">BTB domain-containing protein</fullName>
    </recommendedName>
</protein>
<dbReference type="PROSITE" id="PS50097">
    <property type="entry name" value="BTB"/>
    <property type="match status" value="1"/>
</dbReference>
<evidence type="ECO:0000259" key="3">
    <source>
        <dbReference type="PROSITE" id="PS50097"/>
    </source>
</evidence>
<keyword evidence="5" id="KW-1185">Reference proteome</keyword>
<dbReference type="SUPFAM" id="SSF54695">
    <property type="entry name" value="POZ domain"/>
    <property type="match status" value="1"/>
</dbReference>
<dbReference type="InterPro" id="IPR000210">
    <property type="entry name" value="BTB/POZ_dom"/>
</dbReference>
<proteinExistence type="predicted"/>
<dbReference type="InterPro" id="IPR011043">
    <property type="entry name" value="Gal_Oxase/kelch_b-propeller"/>
</dbReference>
<dbReference type="SMART" id="SM00225">
    <property type="entry name" value="BTB"/>
    <property type="match status" value="1"/>
</dbReference>
<dbReference type="Pfam" id="PF00651">
    <property type="entry name" value="BTB"/>
    <property type="match status" value="1"/>
</dbReference>
<sequence length="560" mass="63974">MFIDQTHSQFLLNGLSLLRQDEELCDVELRAGDTKVFGHKVVLAAISDYFKAMFTGRMEESFVRTVFLHDIDEKSVAHLVDFAYSGHISININNVESLLISANILRVSKVIKACSDFLVRNLHPSNCLGFLEFSERLSLYELQKLCMNFSAEHFTELVNYEEFSYASIQTIKDIIVHKHLNITFEEDILDFIEKWVLFDKKNRMIYFDELFDEVNLSMLSIQSLVALLTRSMKMRSDITNLKLQYMLNMKRNPQRLADKNYQNGYRQRRENDNVIVMGGKDSYLSPSSTVSKFDIKSNTWKPCRLLNHARSSASAAYLQDHIYLTGGICENQDGRGSTHTRSVSCFTNKSDKWFNISSMSQQRSSHVTITHGNKIYAIGGYDGQMSLKSAECYDPYTDTWTETESMNYHRSSFAAVTMDQYIYVLGGHNTCTVERYDTCNACWELMPAMSTKRLNFGAAQVCGFIYVVGGHDGREYLRSMERFDPVSSEWSVVCPMPSVRSGIGVTAAQHEIFVFGGHNGSRYLSSAYKYDVFQDKWTSIPDMTTARCDMAVISMDSPEN</sequence>
<accession>A0A7M5VH89</accession>
<dbReference type="PIRSF" id="PIRSF037037">
    <property type="entry name" value="Kelch-like_protein_gigaxonin"/>
    <property type="match status" value="1"/>
</dbReference>
<evidence type="ECO:0000313" key="4">
    <source>
        <dbReference type="EnsemblMetazoa" id="CLYHEMP011835.1"/>
    </source>
</evidence>
<evidence type="ECO:0000313" key="5">
    <source>
        <dbReference type="Proteomes" id="UP000594262"/>
    </source>
</evidence>
<dbReference type="SUPFAM" id="SSF50965">
    <property type="entry name" value="Galactose oxidase, central domain"/>
    <property type="match status" value="1"/>
</dbReference>
<dbReference type="InterPro" id="IPR011705">
    <property type="entry name" value="BACK"/>
</dbReference>
<dbReference type="Pfam" id="PF24681">
    <property type="entry name" value="Kelch_KLHDC2_KLHL20_DRC7"/>
    <property type="match status" value="1"/>
</dbReference>
<keyword evidence="2" id="KW-0677">Repeat</keyword>
<dbReference type="PANTHER" id="PTHR24412">
    <property type="entry name" value="KELCH PROTEIN"/>
    <property type="match status" value="1"/>
</dbReference>
<dbReference type="SMART" id="SM00612">
    <property type="entry name" value="Kelch"/>
    <property type="match status" value="6"/>
</dbReference>
<dbReference type="Gene3D" id="2.120.10.80">
    <property type="entry name" value="Kelch-type beta propeller"/>
    <property type="match status" value="2"/>
</dbReference>